<dbReference type="Gene3D" id="3.30.2130.10">
    <property type="entry name" value="VC0802-like"/>
    <property type="match status" value="1"/>
</dbReference>
<comment type="similarity">
    <text evidence="5 17">Belongs to the aspartokinase family.</text>
</comment>
<keyword evidence="7 17" id="KW-0808">Transferase</keyword>
<dbReference type="InterPro" id="IPR041740">
    <property type="entry name" value="AKii-LysC-BS"/>
</dbReference>
<dbReference type="InterPro" id="IPR001341">
    <property type="entry name" value="Asp_kinase"/>
</dbReference>
<dbReference type="AlphaFoldDB" id="A0A1H8XTM5"/>
<dbReference type="InterPro" id="IPR001048">
    <property type="entry name" value="Asp/Glu/Uridylate_kinase"/>
</dbReference>
<proteinExistence type="inferred from homology"/>
<dbReference type="OrthoDB" id="9799110at2"/>
<keyword evidence="21" id="KW-1185">Reference proteome</keyword>
<comment type="pathway">
    <text evidence="2 18">Amino-acid biosynthesis; L-lysine biosynthesis via DAP pathway; (S)-tetrahydrodipicolinate from L-aspartate: step 1/4.</text>
</comment>
<dbReference type="CDD" id="cd04913">
    <property type="entry name" value="ACT_AKii-LysC-BS-like_1"/>
    <property type="match status" value="1"/>
</dbReference>
<dbReference type="CDD" id="cd04261">
    <property type="entry name" value="AAK_AKii-LysC-BS"/>
    <property type="match status" value="1"/>
</dbReference>
<dbReference type="GO" id="GO:0009088">
    <property type="term" value="P:threonine biosynthetic process"/>
    <property type="evidence" value="ECO:0007669"/>
    <property type="project" value="UniProtKB-UniPathway"/>
</dbReference>
<dbReference type="RefSeq" id="WP_091751083.1">
    <property type="nucleotide sequence ID" value="NZ_FODY01000030.1"/>
</dbReference>
<evidence type="ECO:0000313" key="21">
    <source>
        <dbReference type="Proteomes" id="UP000198847"/>
    </source>
</evidence>
<dbReference type="GO" id="GO:0009089">
    <property type="term" value="P:lysine biosynthetic process via diaminopimelate"/>
    <property type="evidence" value="ECO:0007669"/>
    <property type="project" value="UniProtKB-UniPathway"/>
</dbReference>
<dbReference type="FunFam" id="3.30.2130.10:FF:000001">
    <property type="entry name" value="Bifunctional aspartokinase/homoserine dehydrogenase"/>
    <property type="match status" value="1"/>
</dbReference>
<feature type="binding site" evidence="16">
    <location>
        <position position="181"/>
    </location>
    <ligand>
        <name>ATP</name>
        <dbReference type="ChEBI" id="CHEBI:30616"/>
    </ligand>
</feature>
<feature type="binding site" evidence="16">
    <location>
        <begin position="175"/>
        <end position="176"/>
    </location>
    <ligand>
        <name>ATP</name>
        <dbReference type="ChEBI" id="CHEBI:30616"/>
    </ligand>
</feature>
<dbReference type="Pfam" id="PF22468">
    <property type="entry name" value="ACT_9"/>
    <property type="match status" value="1"/>
</dbReference>
<dbReference type="Pfam" id="PF00696">
    <property type="entry name" value="AA_kinase"/>
    <property type="match status" value="1"/>
</dbReference>
<dbReference type="FunFam" id="3.40.1160.10:FF:000002">
    <property type="entry name" value="Aspartokinase"/>
    <property type="match status" value="1"/>
</dbReference>
<dbReference type="NCBIfam" id="NF005155">
    <property type="entry name" value="PRK06635.1-4"/>
    <property type="match status" value="1"/>
</dbReference>
<dbReference type="GO" id="GO:0004072">
    <property type="term" value="F:aspartate kinase activity"/>
    <property type="evidence" value="ECO:0007669"/>
    <property type="project" value="UniProtKB-EC"/>
</dbReference>
<dbReference type="Pfam" id="PF01842">
    <property type="entry name" value="ACT"/>
    <property type="match status" value="1"/>
</dbReference>
<evidence type="ECO:0000256" key="6">
    <source>
        <dbReference type="ARBA" id="ARBA00022605"/>
    </source>
</evidence>
<evidence type="ECO:0000256" key="9">
    <source>
        <dbReference type="ARBA" id="ARBA00022741"/>
    </source>
</evidence>
<feature type="binding site" evidence="16">
    <location>
        <position position="76"/>
    </location>
    <ligand>
        <name>substrate</name>
    </ligand>
</feature>
<dbReference type="GO" id="GO:0019877">
    <property type="term" value="P:diaminopimelate biosynthetic process"/>
    <property type="evidence" value="ECO:0007669"/>
    <property type="project" value="UniProtKB-KW"/>
</dbReference>
<comment type="pathway">
    <text evidence="4 18">Amino-acid biosynthesis; L-threonine biosynthesis; L-threonine from L-aspartate: step 1/5.</text>
</comment>
<dbReference type="Proteomes" id="UP000198847">
    <property type="component" value="Unassembled WGS sequence"/>
</dbReference>
<dbReference type="Gene3D" id="3.40.1160.10">
    <property type="entry name" value="Acetylglutamate kinase-like"/>
    <property type="match status" value="1"/>
</dbReference>
<evidence type="ECO:0000256" key="12">
    <source>
        <dbReference type="ARBA" id="ARBA00022915"/>
    </source>
</evidence>
<keyword evidence="10 17" id="KW-0418">Kinase</keyword>
<dbReference type="PROSITE" id="PS00324">
    <property type="entry name" value="ASPARTOKINASE"/>
    <property type="match status" value="1"/>
</dbReference>
<keyword evidence="9 16" id="KW-0547">Nucleotide-binding</keyword>
<evidence type="ECO:0000256" key="7">
    <source>
        <dbReference type="ARBA" id="ARBA00022679"/>
    </source>
</evidence>
<dbReference type="UniPathway" id="UPA00051">
    <property type="reaction ID" value="UER00462"/>
</dbReference>
<dbReference type="UniPathway" id="UPA00034">
    <property type="reaction ID" value="UER00015"/>
</dbReference>
<dbReference type="InterPro" id="IPR002912">
    <property type="entry name" value="ACT_dom"/>
</dbReference>
<evidence type="ECO:0000256" key="2">
    <source>
        <dbReference type="ARBA" id="ARBA00004766"/>
    </source>
</evidence>
<comment type="pathway">
    <text evidence="3 18">Amino-acid biosynthesis; L-methionine biosynthesis via de novo pathway; L-homoserine from L-aspartate: step 1/3.</text>
</comment>
<dbReference type="GO" id="GO:0009090">
    <property type="term" value="P:homoserine biosynthetic process"/>
    <property type="evidence" value="ECO:0007669"/>
    <property type="project" value="TreeGrafter"/>
</dbReference>
<evidence type="ECO:0000256" key="4">
    <source>
        <dbReference type="ARBA" id="ARBA00005139"/>
    </source>
</evidence>
<organism evidence="20 21">
    <name type="scientific">Propionispora vibrioides</name>
    <dbReference type="NCBI Taxonomy" id="112903"/>
    <lineage>
        <taxon>Bacteria</taxon>
        <taxon>Bacillati</taxon>
        <taxon>Bacillota</taxon>
        <taxon>Negativicutes</taxon>
        <taxon>Selenomonadales</taxon>
        <taxon>Sporomusaceae</taxon>
        <taxon>Propionispora</taxon>
    </lineage>
</organism>
<feature type="domain" description="ACT" evidence="19">
    <location>
        <begin position="267"/>
        <end position="343"/>
    </location>
</feature>
<evidence type="ECO:0000256" key="15">
    <source>
        <dbReference type="ARBA" id="ARBA00063835"/>
    </source>
</evidence>
<dbReference type="InterPro" id="IPR045865">
    <property type="entry name" value="ACT-like_dom_sf"/>
</dbReference>
<dbReference type="STRING" id="112903.SAMN04490178_13011"/>
<gene>
    <name evidence="20" type="ORF">SAMN04490178_13011</name>
</gene>
<dbReference type="EC" id="2.7.2.4" evidence="17"/>
<keyword evidence="12" id="KW-0220">Diaminopimelate biosynthesis</keyword>
<evidence type="ECO:0000313" key="20">
    <source>
        <dbReference type="EMBL" id="SEP43394.1"/>
    </source>
</evidence>
<sequence length="409" mass="43570">MALVVKKFGGSSVATPEKILAVAQRVLAEKSLEDKVVVVVSAMGDTTDDLISLANAVMDPVYNNSREMDMLLATGEQISIALLSMAFARLGQPAISLTGMQAGVQSNTAYGKGRILDITPERVLAELNKGKIVVVAGFQGVTPDGDIITLGRGGSDTSAVALAGALRADACEIFTDVDGIYSADPRVVPTARKMKEITYNEMLEMARLGAGVMQPRSVEMGKFYGVPIHVRSTFTQNEGTFIREEYTVEEKEFIIRGVTHDTNVAKIAVLGVPDRPGIAYKLFSALAEANIDVDMIVQSVRSTQKNIIDMVFTIAQPDIVQARQIVEKIGEELGTMGVQVEENVAKVSVVGAGMLGNPGIAANMFGALADAEINIEVISTSEISISCVIKAEQVNEAVQAIHARFFSAS</sequence>
<evidence type="ECO:0000256" key="17">
    <source>
        <dbReference type="RuleBase" id="RU003448"/>
    </source>
</evidence>
<reference evidence="20 21" key="1">
    <citation type="submission" date="2016-10" db="EMBL/GenBank/DDBJ databases">
        <authorList>
            <person name="de Groot N.N."/>
        </authorList>
    </citation>
    <scope>NUCLEOTIDE SEQUENCE [LARGE SCALE GENOMIC DNA]</scope>
    <source>
        <strain evidence="20 21">DSM 13305</strain>
    </source>
</reference>
<dbReference type="NCBIfam" id="TIGR00656">
    <property type="entry name" value="asp_kin_monofn"/>
    <property type="match status" value="1"/>
</dbReference>
<dbReference type="SUPFAM" id="SSF55021">
    <property type="entry name" value="ACT-like"/>
    <property type="match status" value="2"/>
</dbReference>
<dbReference type="GO" id="GO:0005524">
    <property type="term" value="F:ATP binding"/>
    <property type="evidence" value="ECO:0007669"/>
    <property type="project" value="UniProtKB-KW"/>
</dbReference>
<evidence type="ECO:0000256" key="1">
    <source>
        <dbReference type="ARBA" id="ARBA00003121"/>
    </source>
</evidence>
<dbReference type="PANTHER" id="PTHR21499:SF3">
    <property type="entry name" value="ASPARTOKINASE"/>
    <property type="match status" value="1"/>
</dbReference>
<accession>A0A1H8XTM5</accession>
<dbReference type="InterPro" id="IPR005260">
    <property type="entry name" value="Asp_kin_monofn"/>
</dbReference>
<evidence type="ECO:0000256" key="16">
    <source>
        <dbReference type="PIRSR" id="PIRSR000726-1"/>
    </source>
</evidence>
<evidence type="ECO:0000256" key="18">
    <source>
        <dbReference type="RuleBase" id="RU004249"/>
    </source>
</evidence>
<comment type="subunit">
    <text evidence="15">Tetramer consisting of 2 isoforms Alpha (catalytic and regulation) and of a homodimer of 2 isoforms Beta (regulation).</text>
</comment>
<name>A0A1H8XTM5_9FIRM</name>
<comment type="catalytic activity">
    <reaction evidence="14 17">
        <text>L-aspartate + ATP = 4-phospho-L-aspartate + ADP</text>
        <dbReference type="Rhea" id="RHEA:23776"/>
        <dbReference type="ChEBI" id="CHEBI:29991"/>
        <dbReference type="ChEBI" id="CHEBI:30616"/>
        <dbReference type="ChEBI" id="CHEBI:57535"/>
        <dbReference type="ChEBI" id="CHEBI:456216"/>
        <dbReference type="EC" id="2.7.2.4"/>
    </reaction>
</comment>
<evidence type="ECO:0000256" key="8">
    <source>
        <dbReference type="ARBA" id="ARBA00022737"/>
    </source>
</evidence>
<comment type="function">
    <text evidence="1">Catalyzes the phosphorylation of the beta-carboxyl group of aspartic acid with ATP to yield 4-phospho-L-aspartate, which is involved in the branched biosynthetic pathway leading to the biosynthesis of amino acids threonine, isoleucine and methionine.</text>
</comment>
<evidence type="ECO:0000256" key="10">
    <source>
        <dbReference type="ARBA" id="ARBA00022777"/>
    </source>
</evidence>
<protein>
    <recommendedName>
        <fullName evidence="17">Aspartokinase</fullName>
        <ecNumber evidence="17">2.7.2.4</ecNumber>
    </recommendedName>
</protein>
<feature type="binding site" evidence="16">
    <location>
        <begin position="7"/>
        <end position="10"/>
    </location>
    <ligand>
        <name>ATP</name>
        <dbReference type="ChEBI" id="CHEBI:30616"/>
    </ligand>
</feature>
<feature type="binding site" evidence="16">
    <location>
        <position position="186"/>
    </location>
    <ligand>
        <name>ATP</name>
        <dbReference type="ChEBI" id="CHEBI:30616"/>
    </ligand>
</feature>
<dbReference type="CDD" id="cd04923">
    <property type="entry name" value="ACT_AK-LysC-DapG-like_2"/>
    <property type="match status" value="1"/>
</dbReference>
<evidence type="ECO:0000256" key="5">
    <source>
        <dbReference type="ARBA" id="ARBA00010122"/>
    </source>
</evidence>
<evidence type="ECO:0000259" key="19">
    <source>
        <dbReference type="PROSITE" id="PS51671"/>
    </source>
</evidence>
<dbReference type="PROSITE" id="PS51671">
    <property type="entry name" value="ACT"/>
    <property type="match status" value="2"/>
</dbReference>
<keyword evidence="13" id="KW-0457">Lysine biosynthesis</keyword>
<evidence type="ECO:0000256" key="13">
    <source>
        <dbReference type="ARBA" id="ARBA00023154"/>
    </source>
</evidence>
<feature type="domain" description="ACT" evidence="19">
    <location>
        <begin position="349"/>
        <end position="409"/>
    </location>
</feature>
<dbReference type="InterPro" id="IPR054352">
    <property type="entry name" value="ACT_Aspartokinase"/>
</dbReference>
<dbReference type="SUPFAM" id="SSF53633">
    <property type="entry name" value="Carbamate kinase-like"/>
    <property type="match status" value="1"/>
</dbReference>
<evidence type="ECO:0000256" key="14">
    <source>
        <dbReference type="ARBA" id="ARBA00047872"/>
    </source>
</evidence>
<dbReference type="NCBIfam" id="TIGR00657">
    <property type="entry name" value="asp_kinases"/>
    <property type="match status" value="1"/>
</dbReference>
<dbReference type="InterPro" id="IPR036393">
    <property type="entry name" value="AceGlu_kinase-like_sf"/>
</dbReference>
<dbReference type="InterPro" id="IPR018042">
    <property type="entry name" value="Aspartate_kinase_CS"/>
</dbReference>
<keyword evidence="8" id="KW-0677">Repeat</keyword>
<keyword evidence="11 16" id="KW-0067">ATP-binding</keyword>
<dbReference type="EMBL" id="FODY01000030">
    <property type="protein sequence ID" value="SEP43394.1"/>
    <property type="molecule type" value="Genomic_DNA"/>
</dbReference>
<dbReference type="GO" id="GO:0005829">
    <property type="term" value="C:cytosol"/>
    <property type="evidence" value="ECO:0007669"/>
    <property type="project" value="TreeGrafter"/>
</dbReference>
<feature type="binding site" evidence="16">
    <location>
        <position position="47"/>
    </location>
    <ligand>
        <name>substrate</name>
    </ligand>
</feature>
<dbReference type="PANTHER" id="PTHR21499">
    <property type="entry name" value="ASPARTATE KINASE"/>
    <property type="match status" value="1"/>
</dbReference>
<evidence type="ECO:0000256" key="11">
    <source>
        <dbReference type="ARBA" id="ARBA00022840"/>
    </source>
</evidence>
<dbReference type="PIRSF" id="PIRSF000726">
    <property type="entry name" value="Asp_kin"/>
    <property type="match status" value="1"/>
</dbReference>
<keyword evidence="6 18" id="KW-0028">Amino-acid biosynthesis</keyword>
<evidence type="ECO:0000256" key="3">
    <source>
        <dbReference type="ARBA" id="ARBA00004986"/>
    </source>
</evidence>
<dbReference type="UniPathway" id="UPA00050">
    <property type="reaction ID" value="UER00461"/>
</dbReference>
<dbReference type="NCBIfam" id="NF005154">
    <property type="entry name" value="PRK06635.1-2"/>
    <property type="match status" value="1"/>
</dbReference>